<proteinExistence type="predicted"/>
<organism evidence="2 3">
    <name type="scientific">Halorubrum trueperi</name>
    <dbReference type="NCBI Taxonomy" id="2004704"/>
    <lineage>
        <taxon>Archaea</taxon>
        <taxon>Methanobacteriati</taxon>
        <taxon>Methanobacteriota</taxon>
        <taxon>Stenosarchaea group</taxon>
        <taxon>Halobacteria</taxon>
        <taxon>Halobacteriales</taxon>
        <taxon>Haloferacaceae</taxon>
        <taxon>Halorubrum</taxon>
    </lineage>
</organism>
<evidence type="ECO:0000313" key="3">
    <source>
        <dbReference type="Proteomes" id="UP001596333"/>
    </source>
</evidence>
<sequence>MDTTMTSSFTPGDEWPFHYRGYGLSANQDGEVWWQVYNGTDRLKLDPTPTDFVEDLLGVKRNGGAVRVTEAGTVIAQLETDTESRSSDYETVYIGELDLDGELVPPENPERSVPVSPNGLDPGDLWTSIYDGAKYSFNGGRFWWKNGETKLHHSFAETLPSRIVNELKRLRPDGGSFQITPAGDVLTQLPTAKSPPDVREQFRDLPSEVKRILKLRRDRGNVDMLPVYVGHLEQNDRPIEVEEPTRLTDPLSEQEEASLEAWAAHMGSYEESDLSEEDHQLDDTGEGR</sequence>
<dbReference type="Proteomes" id="UP001596333">
    <property type="component" value="Unassembled WGS sequence"/>
</dbReference>
<accession>A0ABD5UKI7</accession>
<protein>
    <submittedName>
        <fullName evidence="2">Uncharacterized protein</fullName>
    </submittedName>
</protein>
<dbReference type="EMBL" id="JBHSXI010000002">
    <property type="protein sequence ID" value="MFC6888364.1"/>
    <property type="molecule type" value="Genomic_DNA"/>
</dbReference>
<dbReference type="AlphaFoldDB" id="A0ABD5UKI7"/>
<dbReference type="RefSeq" id="WP_379765271.1">
    <property type="nucleotide sequence ID" value="NZ_JBHSXI010000002.1"/>
</dbReference>
<reference evidence="2 3" key="1">
    <citation type="journal article" date="2019" name="Int. J. Syst. Evol. Microbiol.">
        <title>The Global Catalogue of Microorganisms (GCM) 10K type strain sequencing project: providing services to taxonomists for standard genome sequencing and annotation.</title>
        <authorList>
            <consortium name="The Broad Institute Genomics Platform"/>
            <consortium name="The Broad Institute Genome Sequencing Center for Infectious Disease"/>
            <person name="Wu L."/>
            <person name="Ma J."/>
        </authorList>
    </citation>
    <scope>NUCLEOTIDE SEQUENCE [LARGE SCALE GENOMIC DNA]</scope>
    <source>
        <strain evidence="2 3">Y73</strain>
    </source>
</reference>
<name>A0ABD5UKI7_9EURY</name>
<evidence type="ECO:0000313" key="2">
    <source>
        <dbReference type="EMBL" id="MFC6888364.1"/>
    </source>
</evidence>
<gene>
    <name evidence="2" type="ORF">ACFQEY_04795</name>
</gene>
<keyword evidence="3" id="KW-1185">Reference proteome</keyword>
<feature type="region of interest" description="Disordered" evidence="1">
    <location>
        <begin position="239"/>
        <end position="288"/>
    </location>
</feature>
<feature type="compositionally biased region" description="Basic and acidic residues" evidence="1">
    <location>
        <begin position="277"/>
        <end position="288"/>
    </location>
</feature>
<evidence type="ECO:0000256" key="1">
    <source>
        <dbReference type="SAM" id="MobiDB-lite"/>
    </source>
</evidence>
<comment type="caution">
    <text evidence="2">The sequence shown here is derived from an EMBL/GenBank/DDBJ whole genome shotgun (WGS) entry which is preliminary data.</text>
</comment>